<proteinExistence type="predicted"/>
<organism evidence="2 3">
    <name type="scientific">Solanum verrucosum</name>
    <dbReference type="NCBI Taxonomy" id="315347"/>
    <lineage>
        <taxon>Eukaryota</taxon>
        <taxon>Viridiplantae</taxon>
        <taxon>Streptophyta</taxon>
        <taxon>Embryophyta</taxon>
        <taxon>Tracheophyta</taxon>
        <taxon>Spermatophyta</taxon>
        <taxon>Magnoliopsida</taxon>
        <taxon>eudicotyledons</taxon>
        <taxon>Gunneridae</taxon>
        <taxon>Pentapetalae</taxon>
        <taxon>asterids</taxon>
        <taxon>lamiids</taxon>
        <taxon>Solanales</taxon>
        <taxon>Solanaceae</taxon>
        <taxon>Solanoideae</taxon>
        <taxon>Solaneae</taxon>
        <taxon>Solanum</taxon>
    </lineage>
</organism>
<evidence type="ECO:0000313" key="3">
    <source>
        <dbReference type="Proteomes" id="UP001234989"/>
    </source>
</evidence>
<protein>
    <recommendedName>
        <fullName evidence="1">Retrotransposon gag domain-containing protein</fullName>
    </recommendedName>
</protein>
<dbReference type="InterPro" id="IPR005162">
    <property type="entry name" value="Retrotrans_gag_dom"/>
</dbReference>
<evidence type="ECO:0000259" key="1">
    <source>
        <dbReference type="Pfam" id="PF03732"/>
    </source>
</evidence>
<gene>
    <name evidence="2" type="ORF">MTR67_047742</name>
</gene>
<dbReference type="Proteomes" id="UP001234989">
    <property type="component" value="Chromosome 11"/>
</dbReference>
<accession>A0AAF0UXM1</accession>
<keyword evidence="3" id="KW-1185">Reference proteome</keyword>
<dbReference type="AlphaFoldDB" id="A0AAF0UXM1"/>
<evidence type="ECO:0000313" key="2">
    <source>
        <dbReference type="EMBL" id="WMV54357.1"/>
    </source>
</evidence>
<dbReference type="EMBL" id="CP133622">
    <property type="protein sequence ID" value="WMV54357.1"/>
    <property type="molecule type" value="Genomic_DNA"/>
</dbReference>
<name>A0AAF0UXM1_SOLVR</name>
<sequence length="115" mass="13526">MNPPEFHDSKVKEDPQEFIDEVLKVLMIMGVKPVEKVELAAYHLKDVANIWLNQWKEGRAEDAGPLDWEKFKVAFLDRFFSLEMREAKVLEFINLLPGNMRVKEYVFVTLRKMLG</sequence>
<dbReference type="Pfam" id="PF03732">
    <property type="entry name" value="Retrotrans_gag"/>
    <property type="match status" value="1"/>
</dbReference>
<reference evidence="2" key="1">
    <citation type="submission" date="2023-08" db="EMBL/GenBank/DDBJ databases">
        <title>A de novo genome assembly of Solanum verrucosum Schlechtendal, a Mexican diploid species geographically isolated from the other diploid A-genome species in potato relatives.</title>
        <authorList>
            <person name="Hosaka K."/>
        </authorList>
    </citation>
    <scope>NUCLEOTIDE SEQUENCE</scope>
    <source>
        <tissue evidence="2">Young leaves</tissue>
    </source>
</reference>
<feature type="domain" description="Retrotransposon gag" evidence="1">
    <location>
        <begin position="39"/>
        <end position="106"/>
    </location>
</feature>